<feature type="chain" id="PRO_5002855121" description="Carbonic anhydrase" evidence="4">
    <location>
        <begin position="20"/>
        <end position="282"/>
    </location>
</feature>
<dbReference type="PaxDb" id="2850-Phatr51305"/>
<dbReference type="GO" id="GO:0004089">
    <property type="term" value="F:carbonate dehydratase activity"/>
    <property type="evidence" value="ECO:0007669"/>
    <property type="project" value="UniProtKB-UniRule"/>
</dbReference>
<comment type="function">
    <text evidence="3">Reversible hydration of carbon dioxide.</text>
</comment>
<organism evidence="5 6">
    <name type="scientific">Phaeodactylum tricornutum (strain CCAP 1055/1)</name>
    <dbReference type="NCBI Taxonomy" id="556484"/>
    <lineage>
        <taxon>Eukaryota</taxon>
        <taxon>Sar</taxon>
        <taxon>Stramenopiles</taxon>
        <taxon>Ochrophyta</taxon>
        <taxon>Bacillariophyta</taxon>
        <taxon>Bacillariophyceae</taxon>
        <taxon>Bacillariophycidae</taxon>
        <taxon>Naviculales</taxon>
        <taxon>Phaeodactylaceae</taxon>
        <taxon>Phaeodactylum</taxon>
    </lineage>
</organism>
<evidence type="ECO:0000256" key="1">
    <source>
        <dbReference type="ARBA" id="ARBA00006217"/>
    </source>
</evidence>
<dbReference type="Pfam" id="PF00484">
    <property type="entry name" value="Pro_CA"/>
    <property type="match status" value="1"/>
</dbReference>
<feature type="binding site" evidence="2">
    <location>
        <position position="153"/>
    </location>
    <ligand>
        <name>Zn(2+)</name>
        <dbReference type="ChEBI" id="CHEBI:29105"/>
    </ligand>
</feature>
<dbReference type="RefSeq" id="XP_002176594.1">
    <property type="nucleotide sequence ID" value="XM_002176558.1"/>
</dbReference>
<evidence type="ECO:0000256" key="2">
    <source>
        <dbReference type="PIRSR" id="PIRSR601765-1"/>
    </source>
</evidence>
<reference evidence="6" key="2">
    <citation type="submission" date="2008-08" db="EMBL/GenBank/DDBJ databases">
        <authorList>
            <consortium name="Diatom Consortium"/>
            <person name="Grigoriev I."/>
            <person name="Grimwood J."/>
            <person name="Kuo A."/>
            <person name="Otillar R.P."/>
            <person name="Salamov A."/>
            <person name="Detter J.C."/>
            <person name="Lindquist E."/>
            <person name="Shapiro H."/>
            <person name="Lucas S."/>
            <person name="Glavina del Rio T."/>
            <person name="Pitluck S."/>
            <person name="Rokhsar D."/>
            <person name="Bowler C."/>
        </authorList>
    </citation>
    <scope>GENOME REANNOTATION</scope>
    <source>
        <strain evidence="6">CCAP 1055/1</strain>
    </source>
</reference>
<reference evidence="5 6" key="1">
    <citation type="journal article" date="2008" name="Nature">
        <title>The Phaeodactylum genome reveals the evolutionary history of diatom genomes.</title>
        <authorList>
            <person name="Bowler C."/>
            <person name="Allen A.E."/>
            <person name="Badger J.H."/>
            <person name="Grimwood J."/>
            <person name="Jabbari K."/>
            <person name="Kuo A."/>
            <person name="Maheswari U."/>
            <person name="Martens C."/>
            <person name="Maumus F."/>
            <person name="Otillar R.P."/>
            <person name="Rayko E."/>
            <person name="Salamov A."/>
            <person name="Vandepoele K."/>
            <person name="Beszteri B."/>
            <person name="Gruber A."/>
            <person name="Heijde M."/>
            <person name="Katinka M."/>
            <person name="Mock T."/>
            <person name="Valentin K."/>
            <person name="Verret F."/>
            <person name="Berges J.A."/>
            <person name="Brownlee C."/>
            <person name="Cadoret J.P."/>
            <person name="Chiovitti A."/>
            <person name="Choi C.J."/>
            <person name="Coesel S."/>
            <person name="De Martino A."/>
            <person name="Detter J.C."/>
            <person name="Durkin C."/>
            <person name="Falciatore A."/>
            <person name="Fournet J."/>
            <person name="Haruta M."/>
            <person name="Huysman M.J."/>
            <person name="Jenkins B.D."/>
            <person name="Jiroutova K."/>
            <person name="Jorgensen R.E."/>
            <person name="Joubert Y."/>
            <person name="Kaplan A."/>
            <person name="Kroger N."/>
            <person name="Kroth P.G."/>
            <person name="La Roche J."/>
            <person name="Lindquist E."/>
            <person name="Lommer M."/>
            <person name="Martin-Jezequel V."/>
            <person name="Lopez P.J."/>
            <person name="Lucas S."/>
            <person name="Mangogna M."/>
            <person name="McGinnis K."/>
            <person name="Medlin L.K."/>
            <person name="Montsant A."/>
            <person name="Oudot-Le Secq M.P."/>
            <person name="Napoli C."/>
            <person name="Obornik M."/>
            <person name="Parker M.S."/>
            <person name="Petit J.L."/>
            <person name="Porcel B.M."/>
            <person name="Poulsen N."/>
            <person name="Robison M."/>
            <person name="Rychlewski L."/>
            <person name="Rynearson T.A."/>
            <person name="Schmutz J."/>
            <person name="Shapiro H."/>
            <person name="Siaut M."/>
            <person name="Stanley M."/>
            <person name="Sussman M.R."/>
            <person name="Taylor A.R."/>
            <person name="Vardi A."/>
            <person name="von Dassow P."/>
            <person name="Vyverman W."/>
            <person name="Willis A."/>
            <person name="Wyrwicz L.S."/>
            <person name="Rokhsar D.S."/>
            <person name="Weissenbach J."/>
            <person name="Armbrust E.V."/>
            <person name="Green B.R."/>
            <person name="Van de Peer Y."/>
            <person name="Grigoriev I.V."/>
        </authorList>
    </citation>
    <scope>NUCLEOTIDE SEQUENCE [LARGE SCALE GENOMIC DNA]</scope>
    <source>
        <strain evidence="5 6">CCAP 1055/1</strain>
    </source>
</reference>
<evidence type="ECO:0000313" key="6">
    <source>
        <dbReference type="Proteomes" id="UP000000759"/>
    </source>
</evidence>
<evidence type="ECO:0000256" key="3">
    <source>
        <dbReference type="RuleBase" id="RU003956"/>
    </source>
</evidence>
<dbReference type="EC" id="4.2.1.1" evidence="3"/>
<dbReference type="AlphaFoldDB" id="B7FNU0"/>
<dbReference type="PANTHER" id="PTHR11002:SF51">
    <property type="entry name" value="CARBONIC ANHYDRASE"/>
    <property type="match status" value="1"/>
</dbReference>
<dbReference type="HOGENOM" id="CLU_053879_3_1_1"/>
<dbReference type="GO" id="GO:0008270">
    <property type="term" value="F:zinc ion binding"/>
    <property type="evidence" value="ECO:0007669"/>
    <property type="project" value="UniProtKB-UniRule"/>
</dbReference>
<dbReference type="SUPFAM" id="SSF53056">
    <property type="entry name" value="beta-carbonic anhydrase, cab"/>
    <property type="match status" value="1"/>
</dbReference>
<keyword evidence="2 3" id="KW-0862">Zinc</keyword>
<dbReference type="InterPro" id="IPR036874">
    <property type="entry name" value="Carbonic_anhydrase_sf"/>
</dbReference>
<keyword evidence="3" id="KW-0456">Lyase</keyword>
<dbReference type="OMA" id="KMAIYYQ"/>
<dbReference type="GO" id="GO:0005737">
    <property type="term" value="C:cytoplasm"/>
    <property type="evidence" value="ECO:0007669"/>
    <property type="project" value="TreeGrafter"/>
</dbReference>
<gene>
    <name evidence="5" type="ORF">PHATRDRAFT_42406</name>
</gene>
<feature type="signal peptide" evidence="4">
    <location>
        <begin position="1"/>
        <end position="19"/>
    </location>
</feature>
<keyword evidence="4" id="KW-0732">Signal</keyword>
<proteinExistence type="inferred from homology"/>
<dbReference type="KEGG" id="pti:PHATRDRAFT_42406"/>
<dbReference type="GO" id="GO:0034599">
    <property type="term" value="P:cellular response to oxidative stress"/>
    <property type="evidence" value="ECO:0007669"/>
    <property type="project" value="TreeGrafter"/>
</dbReference>
<feature type="binding site" evidence="2">
    <location>
        <position position="99"/>
    </location>
    <ligand>
        <name>Zn(2+)</name>
        <dbReference type="ChEBI" id="CHEBI:29105"/>
    </ligand>
</feature>
<keyword evidence="6" id="KW-1185">Reference proteome</keyword>
<dbReference type="CDD" id="cd00883">
    <property type="entry name" value="beta_CA_cladeA"/>
    <property type="match status" value="1"/>
</dbReference>
<dbReference type="EMBL" id="CM000605">
    <property type="protein sequence ID" value="EEC51057.1"/>
    <property type="molecule type" value="Genomic_DNA"/>
</dbReference>
<dbReference type="GeneID" id="7196274"/>
<dbReference type="eggNOG" id="KOG1578">
    <property type="taxonomic scope" value="Eukaryota"/>
</dbReference>
<name>B7FNU0_PHATC</name>
<feature type="binding site" evidence="2">
    <location>
        <position position="156"/>
    </location>
    <ligand>
        <name>Zn(2+)</name>
        <dbReference type="ChEBI" id="CHEBI:29105"/>
    </ligand>
</feature>
<comment type="catalytic activity">
    <reaction evidence="3">
        <text>hydrogencarbonate + H(+) = CO2 + H2O</text>
        <dbReference type="Rhea" id="RHEA:10748"/>
        <dbReference type="ChEBI" id="CHEBI:15377"/>
        <dbReference type="ChEBI" id="CHEBI:15378"/>
        <dbReference type="ChEBI" id="CHEBI:16526"/>
        <dbReference type="ChEBI" id="CHEBI:17544"/>
        <dbReference type="EC" id="4.2.1.1"/>
    </reaction>
</comment>
<protein>
    <recommendedName>
        <fullName evidence="3">Carbonic anhydrase</fullName>
        <ecNumber evidence="3">4.2.1.1</ecNumber>
    </recommendedName>
    <alternativeName>
        <fullName evidence="3">Carbonate dehydratase</fullName>
    </alternativeName>
</protein>
<dbReference type="Proteomes" id="UP000000759">
    <property type="component" value="Chromosome 1"/>
</dbReference>
<sequence length="282" mass="31065">MKFLSASIALLACATSVEAFNANKAFRFGAKAMPEVSSESATSALSAGGAEKKSYDLDITEIFDGNKKFIETKKAQDAAYFDTLGTVHSPKYLYIGCVDARAPPNMIMGTEAGTMLTVRNIANMVVNNDLAVMSAIQFGINVLKIPHVIVCGHYECGGVRASVANVDHAPPLSIWLRNIRDVYRLHARELDAIKDPEDRHRRLVDLNVIEQCVNLYKTGVIQAKRIESYQEGAPAAIPRVHPIVFDPKTGAIRKLQVDFDKYMSELDAIYDLYELENAKIPA</sequence>
<dbReference type="Gene3D" id="3.40.1050.10">
    <property type="entry name" value="Carbonic anhydrase"/>
    <property type="match status" value="1"/>
</dbReference>
<dbReference type="STRING" id="556484.B7FNU0"/>
<evidence type="ECO:0000256" key="4">
    <source>
        <dbReference type="SAM" id="SignalP"/>
    </source>
</evidence>
<comment type="similarity">
    <text evidence="1 3">Belongs to the beta-class carbonic anhydrase family.</text>
</comment>
<feature type="binding site" evidence="2">
    <location>
        <position position="97"/>
    </location>
    <ligand>
        <name>Zn(2+)</name>
        <dbReference type="ChEBI" id="CHEBI:29105"/>
    </ligand>
</feature>
<comment type="cofactor">
    <cofactor evidence="2">
        <name>Zn(2+)</name>
        <dbReference type="ChEBI" id="CHEBI:29105"/>
    </cofactor>
    <text evidence="2">Binds 1 zinc ion per subunit.</text>
</comment>
<dbReference type="SMART" id="SM00947">
    <property type="entry name" value="Pro_CA"/>
    <property type="match status" value="1"/>
</dbReference>
<dbReference type="PANTHER" id="PTHR11002">
    <property type="entry name" value="CARBONIC ANHYDRASE"/>
    <property type="match status" value="1"/>
</dbReference>
<dbReference type="SMR" id="B7FNU0"/>
<dbReference type="OrthoDB" id="10248475at2759"/>
<dbReference type="GO" id="GO:0071244">
    <property type="term" value="P:cellular response to carbon dioxide"/>
    <property type="evidence" value="ECO:0007669"/>
    <property type="project" value="TreeGrafter"/>
</dbReference>
<dbReference type="InParanoid" id="B7FNU0"/>
<evidence type="ECO:0000313" key="5">
    <source>
        <dbReference type="EMBL" id="EEC51057.1"/>
    </source>
</evidence>
<keyword evidence="2" id="KW-0479">Metal-binding</keyword>
<accession>B7FNU0</accession>
<dbReference type="InterPro" id="IPR001765">
    <property type="entry name" value="Carbonic_anhydrase"/>
</dbReference>